<dbReference type="Gene3D" id="3.30.70.100">
    <property type="match status" value="1"/>
</dbReference>
<dbReference type="PANTHER" id="PTHR46932">
    <property type="entry name" value="HEAVY METAL-ASSOCIATED ISOPRENYLATED PLANT PROTEIN 47"/>
    <property type="match status" value="1"/>
</dbReference>
<evidence type="ECO:0000313" key="3">
    <source>
        <dbReference type="Proteomes" id="UP000515123"/>
    </source>
</evidence>
<dbReference type="InterPro" id="IPR042885">
    <property type="entry name" value="HIPP47/16"/>
</dbReference>
<dbReference type="RefSeq" id="XP_020110070.1">
    <property type="nucleotide sequence ID" value="XM_020254481.1"/>
</dbReference>
<reference evidence="3" key="1">
    <citation type="journal article" date="2015" name="Nat. Genet.">
        <title>The pineapple genome and the evolution of CAM photosynthesis.</title>
        <authorList>
            <person name="Ming R."/>
            <person name="VanBuren R."/>
            <person name="Wai C.M."/>
            <person name="Tang H."/>
            <person name="Schatz M.C."/>
            <person name="Bowers J.E."/>
            <person name="Lyons E."/>
            <person name="Wang M.L."/>
            <person name="Chen J."/>
            <person name="Biggers E."/>
            <person name="Zhang J."/>
            <person name="Huang L."/>
            <person name="Zhang L."/>
            <person name="Miao W."/>
            <person name="Zhang J."/>
            <person name="Ye Z."/>
            <person name="Miao C."/>
            <person name="Lin Z."/>
            <person name="Wang H."/>
            <person name="Zhou H."/>
            <person name="Yim W.C."/>
            <person name="Priest H.D."/>
            <person name="Zheng C."/>
            <person name="Woodhouse M."/>
            <person name="Edger P.P."/>
            <person name="Guyot R."/>
            <person name="Guo H.B."/>
            <person name="Guo H."/>
            <person name="Zheng G."/>
            <person name="Singh R."/>
            <person name="Sharma A."/>
            <person name="Min X."/>
            <person name="Zheng Y."/>
            <person name="Lee H."/>
            <person name="Gurtowski J."/>
            <person name="Sedlazeck F.J."/>
            <person name="Harkess A."/>
            <person name="McKain M.R."/>
            <person name="Liao Z."/>
            <person name="Fang J."/>
            <person name="Liu J."/>
            <person name="Zhang X."/>
            <person name="Zhang Q."/>
            <person name="Hu W."/>
            <person name="Qin Y."/>
            <person name="Wang K."/>
            <person name="Chen L.Y."/>
            <person name="Shirley N."/>
            <person name="Lin Y.R."/>
            <person name="Liu L.Y."/>
            <person name="Hernandez A.G."/>
            <person name="Wright C.L."/>
            <person name="Bulone V."/>
            <person name="Tuskan G.A."/>
            <person name="Heath K."/>
            <person name="Zee F."/>
            <person name="Moore P.H."/>
            <person name="Sunkar R."/>
            <person name="Leebens-Mack J.H."/>
            <person name="Mockler T."/>
            <person name="Bennetzen J.L."/>
            <person name="Freeling M."/>
            <person name="Sankoff D."/>
            <person name="Paterson A.H."/>
            <person name="Zhu X."/>
            <person name="Yang X."/>
            <person name="Smith J.A."/>
            <person name="Cushman J.C."/>
            <person name="Paull R.E."/>
            <person name="Yu Q."/>
        </authorList>
    </citation>
    <scope>NUCLEOTIDE SEQUENCE [LARGE SCALE GENOMIC DNA]</scope>
    <source>
        <strain evidence="3">cv. F153</strain>
    </source>
</reference>
<dbReference type="PROSITE" id="PS50846">
    <property type="entry name" value="HMA_2"/>
    <property type="match status" value="1"/>
</dbReference>
<evidence type="ECO:0000313" key="4">
    <source>
        <dbReference type="RefSeq" id="XP_020110070.1"/>
    </source>
</evidence>
<sequence>MKQKIVIKVQMRCEKCRVKAMSVVASIHGIDSVALEGEDRDHLVMEGDGVDPVKLTNKLRKKVGNADIVKIEEIKKDDKKKNESKGESSEPKMEYSQWYPQYNPVIVYDLETNSNPNICSIM</sequence>
<dbReference type="InterPro" id="IPR006121">
    <property type="entry name" value="HMA_dom"/>
</dbReference>
<organism evidence="3 4">
    <name type="scientific">Ananas comosus</name>
    <name type="common">Pineapple</name>
    <name type="synonym">Ananas ananas</name>
    <dbReference type="NCBI Taxonomy" id="4615"/>
    <lineage>
        <taxon>Eukaryota</taxon>
        <taxon>Viridiplantae</taxon>
        <taxon>Streptophyta</taxon>
        <taxon>Embryophyta</taxon>
        <taxon>Tracheophyta</taxon>
        <taxon>Spermatophyta</taxon>
        <taxon>Magnoliopsida</taxon>
        <taxon>Liliopsida</taxon>
        <taxon>Poales</taxon>
        <taxon>Bromeliaceae</taxon>
        <taxon>Bromelioideae</taxon>
        <taxon>Ananas</taxon>
    </lineage>
</organism>
<evidence type="ECO:0000259" key="2">
    <source>
        <dbReference type="PROSITE" id="PS50846"/>
    </source>
</evidence>
<feature type="compositionally biased region" description="Basic and acidic residues" evidence="1">
    <location>
        <begin position="75"/>
        <end position="93"/>
    </location>
</feature>
<protein>
    <submittedName>
        <fullName evidence="4">Heavy metal-associated isoprenylated plant protein 47-like</fullName>
    </submittedName>
</protein>
<dbReference type="AlphaFoldDB" id="A0A6P5GWP5"/>
<name>A0A6P5GWP5_ANACO</name>
<reference evidence="4" key="2">
    <citation type="submission" date="2025-08" db="UniProtKB">
        <authorList>
            <consortium name="RefSeq"/>
        </authorList>
    </citation>
    <scope>IDENTIFICATION</scope>
    <source>
        <tissue evidence="4">Leaf</tissue>
    </source>
</reference>
<dbReference type="Pfam" id="PF00403">
    <property type="entry name" value="HMA"/>
    <property type="match status" value="1"/>
</dbReference>
<dbReference type="PANTHER" id="PTHR46932:SF12">
    <property type="entry name" value="HEAVY METAL-ASSOCIATED ISOPRENYLATED PLANT PROTEIN 47"/>
    <property type="match status" value="1"/>
</dbReference>
<evidence type="ECO:0000256" key="1">
    <source>
        <dbReference type="SAM" id="MobiDB-lite"/>
    </source>
</evidence>
<dbReference type="OrthoDB" id="692882at2759"/>
<keyword evidence="3" id="KW-1185">Reference proteome</keyword>
<accession>A0A6P5GWP5</accession>
<dbReference type="GeneID" id="109725329"/>
<feature type="domain" description="HMA" evidence="2">
    <location>
        <begin position="2"/>
        <end position="71"/>
    </location>
</feature>
<gene>
    <name evidence="4" type="primary">LOC109725329</name>
</gene>
<dbReference type="GO" id="GO:0046872">
    <property type="term" value="F:metal ion binding"/>
    <property type="evidence" value="ECO:0007669"/>
    <property type="project" value="InterPro"/>
</dbReference>
<feature type="region of interest" description="Disordered" evidence="1">
    <location>
        <begin position="75"/>
        <end position="94"/>
    </location>
</feature>
<dbReference type="Proteomes" id="UP000515123">
    <property type="component" value="Linkage group 20"/>
</dbReference>
<proteinExistence type="predicted"/>